<accession>A0ABS9V7H8</accession>
<organism evidence="5 6">
    <name type="scientific">Belliella alkalica</name>
    <dbReference type="NCBI Taxonomy" id="1730871"/>
    <lineage>
        <taxon>Bacteria</taxon>
        <taxon>Pseudomonadati</taxon>
        <taxon>Bacteroidota</taxon>
        <taxon>Cytophagia</taxon>
        <taxon>Cytophagales</taxon>
        <taxon>Cyclobacteriaceae</taxon>
        <taxon>Belliella</taxon>
    </lineage>
</organism>
<dbReference type="PANTHER" id="PTHR24322">
    <property type="entry name" value="PKSB"/>
    <property type="match status" value="1"/>
</dbReference>
<proteinExistence type="inferred from homology"/>
<name>A0ABS9V7H8_9BACT</name>
<dbReference type="InterPro" id="IPR002347">
    <property type="entry name" value="SDR_fam"/>
</dbReference>
<protein>
    <submittedName>
        <fullName evidence="5">SDR family oxidoreductase</fullName>
    </submittedName>
</protein>
<keyword evidence="2" id="KW-0560">Oxidoreductase</keyword>
<gene>
    <name evidence="5" type="ORF">MM213_02685</name>
</gene>
<keyword evidence="4" id="KW-0812">Transmembrane</keyword>
<dbReference type="CDD" id="cd05339">
    <property type="entry name" value="17beta-HSDXI-like_SDR_c"/>
    <property type="match status" value="1"/>
</dbReference>
<comment type="caution">
    <text evidence="5">The sequence shown here is derived from an EMBL/GenBank/DDBJ whole genome shotgun (WGS) entry which is preliminary data.</text>
</comment>
<dbReference type="InterPro" id="IPR020904">
    <property type="entry name" value="Sc_DH/Rdtase_CS"/>
</dbReference>
<keyword evidence="4" id="KW-0472">Membrane</keyword>
<evidence type="ECO:0000256" key="4">
    <source>
        <dbReference type="SAM" id="Phobius"/>
    </source>
</evidence>
<evidence type="ECO:0000256" key="2">
    <source>
        <dbReference type="ARBA" id="ARBA00023002"/>
    </source>
</evidence>
<reference evidence="5" key="1">
    <citation type="submission" date="2022-03" db="EMBL/GenBank/DDBJ databases">
        <title>De novo assembled genomes of Belliella spp. (Cyclobacteriaceae) strains.</title>
        <authorList>
            <person name="Szabo A."/>
            <person name="Korponai K."/>
            <person name="Felfoldi T."/>
        </authorList>
    </citation>
    <scope>NUCLEOTIDE SEQUENCE</scope>
    <source>
        <strain evidence="5">DSM 111903</strain>
    </source>
</reference>
<dbReference type="EMBL" id="JAKZGO010000002">
    <property type="protein sequence ID" value="MCH7412376.1"/>
    <property type="molecule type" value="Genomic_DNA"/>
</dbReference>
<dbReference type="RefSeq" id="WP_241409961.1">
    <property type="nucleotide sequence ID" value="NZ_JAKZGO010000002.1"/>
</dbReference>
<dbReference type="PRINTS" id="PR00081">
    <property type="entry name" value="GDHRDH"/>
</dbReference>
<comment type="similarity">
    <text evidence="1 3">Belongs to the short-chain dehydrogenases/reductases (SDR) family.</text>
</comment>
<evidence type="ECO:0000256" key="1">
    <source>
        <dbReference type="ARBA" id="ARBA00006484"/>
    </source>
</evidence>
<dbReference type="Pfam" id="PF00106">
    <property type="entry name" value="adh_short"/>
    <property type="match status" value="1"/>
</dbReference>
<keyword evidence="4" id="KW-1133">Transmembrane helix</keyword>
<evidence type="ECO:0000313" key="5">
    <source>
        <dbReference type="EMBL" id="MCH7412376.1"/>
    </source>
</evidence>
<dbReference type="PANTHER" id="PTHR24322:SF736">
    <property type="entry name" value="RETINOL DEHYDROGENASE 10"/>
    <property type="match status" value="1"/>
</dbReference>
<evidence type="ECO:0000313" key="6">
    <source>
        <dbReference type="Proteomes" id="UP001165430"/>
    </source>
</evidence>
<keyword evidence="6" id="KW-1185">Reference proteome</keyword>
<dbReference type="PROSITE" id="PS00061">
    <property type="entry name" value="ADH_SHORT"/>
    <property type="match status" value="1"/>
</dbReference>
<evidence type="ECO:0000256" key="3">
    <source>
        <dbReference type="RuleBase" id="RU000363"/>
    </source>
</evidence>
<dbReference type="PRINTS" id="PR00080">
    <property type="entry name" value="SDRFAMILY"/>
</dbReference>
<dbReference type="Gene3D" id="3.40.50.720">
    <property type="entry name" value="NAD(P)-binding Rossmann-like Domain"/>
    <property type="match status" value="1"/>
</dbReference>
<feature type="transmembrane region" description="Helical" evidence="4">
    <location>
        <begin position="232"/>
        <end position="250"/>
    </location>
</feature>
<dbReference type="SUPFAM" id="SSF51735">
    <property type="entry name" value="NAD(P)-binding Rossmann-fold domains"/>
    <property type="match status" value="1"/>
</dbReference>
<dbReference type="Proteomes" id="UP001165430">
    <property type="component" value="Unassembled WGS sequence"/>
</dbReference>
<dbReference type="InterPro" id="IPR036291">
    <property type="entry name" value="NAD(P)-bd_dom_sf"/>
</dbReference>
<sequence length="268" mass="29989">MNSLKNKKVLITGGASGIGKIMGRIVLEKGAELIIWDINLENLNNTVNELSKIGKTSGYQVDISKLEEIKSTAEETKTIHGKIDILINNAGIIVGKYFTEHTHSDIQTTMDINTLAPMYITNEFLPGMMEANSGHICNIASSAGFISNPKMSVYAASKWAMIGWSDSLRLEMKQQKKNIGVTTVTPYYISTGMFDGVKSLVPILNPEKVAKKIIKAIESNRIILSMPWSMRFVRFFQGLFPIWLFDWFVGKVLGVYHTMDQFTGRKEK</sequence>